<dbReference type="Proteomes" id="UP001152531">
    <property type="component" value="Unassembled WGS sequence"/>
</dbReference>
<proteinExistence type="predicted"/>
<sequence>MNIRQIGGLSILPRVKVRYSAIISRTLHHSSHLYNSLHDITTKSEEHSSTSSFKYVNLAIQNRRCQKRSIPKPYTTKSEVLDDLKAINEMGISDERSEEIFTLFNKMIGLSHTYNDLIPLMCDIWTKVFTQDFPSIQKKLITRREIFVHALMNTKRFDDYRNCIQPLVEAGTHDSQVYDTLIQILKFNGKFYDMDGILKYLRSDGDINQKRMFINRFLISNEIDDEVMKDFFKMLRIVDGTCLLTEEDHKHYQASVEKINVAIVNSKRKDFNLNKLRTIMFGCGFSNKAYFNFLSSMIKLGTPKNSLKIFKFKFQKYLCKETILADYDITNAMKTLYELGRYKACFDLYKYDPKFNNEDQFAILMETCVKQKDWLNLQVEFDDLYGRGNLPYAVHYSIVMNALAELGSVNDVDRLYQQLLKRRMTPNMAIYKALIKVRVNNNEFAEAQEIFNKYHRQFKDSSSVYSLISKEHFNSSNYKKLMILFITSVKKEKAEGIKLINSEFVLKLIKSLQRNYAFKEIEEVNLIVKELLPHLIDDEFFNALGESYIKFNQFEMVEALVNEAKIIHNIPEEKLYSLQLRNYRHWEFVVTNKYQRGNIDLSRRYIINKIDNELISNNPKLCTEVIKHLINEGYEGRARGFLKKVINLNKPREQFFLPLMKYNLHLNDESYLEENYKPDDSARQSANLKQRLIKLNKKNLNLFKQMVSLEVPVTMKTYDVLMQSITYVDKFEGNDFSNSIKLMQSILDISGMKLEIPLQGNFNQFSNLAIEDGEISDFDWFENSSELFKISMFFVNNVLYGKKEKNKFLVGTLKSLGSMNNDMPLYLRLCINQEMGRFYKRLDNVNRVMKITDKGLSECQKIIKRFSTSFPLRYENNGMFRWAVPQELKKHFEDFISLKIRILQYQEMKNQQSNQTSFPKLLRIIKENEVAVNGVELNFIISKVLGSSVDYITSEVLPVIEDHLANNGLNEISMKRQIQYLYKLFSILMINKIGMKRFSKEYEILTQHYEIDIVSNHDKIMIRRIKSQFSNGLKTFNTRFPEFSAEESLIFSNPFKFFYPERSIKTVNKLNYENSYKLLKTLENLDKYELFDLMDKYPLTIELIMLNDKSMNKIIQFRNAINKIIPCSTMETKQERFERTMKALHVYSK</sequence>
<comment type="caution">
    <text evidence="1">The sequence shown here is derived from an EMBL/GenBank/DDBJ whole genome shotgun (WGS) entry which is preliminary data.</text>
</comment>
<evidence type="ECO:0000313" key="1">
    <source>
        <dbReference type="EMBL" id="CAH6723865.1"/>
    </source>
</evidence>
<dbReference type="EMBL" id="CALSDN010000021">
    <property type="protein sequence ID" value="CAH6723865.1"/>
    <property type="molecule type" value="Genomic_DNA"/>
</dbReference>
<accession>A0ACA9YGI9</accession>
<name>A0ACA9YGI9_9ASCO</name>
<protein>
    <submittedName>
        <fullName evidence="1">Mitochondrial group I intron splicing factor CCM1</fullName>
    </submittedName>
</protein>
<gene>
    <name evidence="1" type="ORF">CLIB1444_21S01134</name>
</gene>
<reference evidence="1" key="1">
    <citation type="submission" date="2022-06" db="EMBL/GenBank/DDBJ databases">
        <authorList>
            <person name="Legras J.-L."/>
            <person name="Devillers H."/>
            <person name="Grondin C."/>
        </authorList>
    </citation>
    <scope>NUCLEOTIDE SEQUENCE</scope>
    <source>
        <strain evidence="1">CLIB 1444</strain>
    </source>
</reference>
<evidence type="ECO:0000313" key="2">
    <source>
        <dbReference type="Proteomes" id="UP001152531"/>
    </source>
</evidence>
<keyword evidence="2" id="KW-1185">Reference proteome</keyword>
<organism evidence="1 2">
    <name type="scientific">[Candida] jaroonii</name>
    <dbReference type="NCBI Taxonomy" id="467808"/>
    <lineage>
        <taxon>Eukaryota</taxon>
        <taxon>Fungi</taxon>
        <taxon>Dikarya</taxon>
        <taxon>Ascomycota</taxon>
        <taxon>Saccharomycotina</taxon>
        <taxon>Pichiomycetes</taxon>
        <taxon>Debaryomycetaceae</taxon>
        <taxon>Yamadazyma</taxon>
    </lineage>
</organism>